<organism evidence="7">
    <name type="scientific">Jembrana disease virus</name>
    <name type="common">JDV</name>
    <dbReference type="NCBI Taxonomy" id="36370"/>
    <lineage>
        <taxon>Viruses</taxon>
        <taxon>Riboviria</taxon>
        <taxon>Pararnavirae</taxon>
        <taxon>Artverviricota</taxon>
        <taxon>Revtraviricetes</taxon>
        <taxon>Ortervirales</taxon>
        <taxon>Retroviridae</taxon>
        <taxon>Orthoretrovirinae</taxon>
        <taxon>Lentivirus</taxon>
        <taxon>Lentivirus bovjem</taxon>
    </lineage>
</organism>
<protein>
    <recommendedName>
        <fullName evidence="3">Virion infectivity factor</fullName>
    </recommendedName>
</protein>
<organismHost>
    <name type="scientific">Bos javanicus</name>
    <name type="common">Wild banteng</name>
    <dbReference type="NCBI Taxonomy" id="9906"/>
</organismHost>
<dbReference type="GO" id="GO:0044423">
    <property type="term" value="C:virion component"/>
    <property type="evidence" value="ECO:0007669"/>
    <property type="project" value="UniProtKB-KW"/>
</dbReference>
<accession>A7WZV1</accession>
<evidence type="ECO:0000256" key="5">
    <source>
        <dbReference type="ARBA" id="ARBA00023200"/>
    </source>
</evidence>
<keyword evidence="5" id="KW-1035">Host cytoplasm</keyword>
<reference evidence="7" key="1">
    <citation type="journal article" date="2008" name="Virus Res.">
        <title>Analysis of Jembrana disease virus mRNA transcripts produced during acute infection demonstrates a complex transcription pattern.</title>
        <authorList>
            <person name="Stewart M.E."/>
            <person name="Desport M."/>
            <person name="Setiyananingsih S."/>
            <person name="Hartaningsih N."/>
            <person name="Wilcox G.E."/>
        </authorList>
    </citation>
    <scope>NUCLEOTIDE SEQUENCE</scope>
    <source>
        <strain evidence="7">Tabanan/87</strain>
    </source>
</reference>
<evidence type="ECO:0000256" key="6">
    <source>
        <dbReference type="SAM" id="MobiDB-lite"/>
    </source>
</evidence>
<keyword evidence="4" id="KW-0946">Virion</keyword>
<dbReference type="InterPro" id="IPR009979">
    <property type="entry name" value="Lenti_VIF_2"/>
</dbReference>
<comment type="subcellular location">
    <subcellularLocation>
        <location evidence="1">Host cytoplasm</location>
    </subcellularLocation>
    <subcellularLocation>
        <location evidence="2">Virion</location>
    </subcellularLocation>
</comment>
<evidence type="ECO:0000256" key="4">
    <source>
        <dbReference type="ARBA" id="ARBA00022844"/>
    </source>
</evidence>
<sequence>MERTIQSPMGRRRGSSGRRKRNANIISPPAYAIYPAPQYRYPRWEFVMNDLYSQTARLQKEEIIITYRYAVWAREWKIQTGFLNLGYLMTPAGTHTTGELNELDLFWVRYTLCQHRSPKWRELLLGEMTHTSCRRTAQAAVVSHTKPHTLQRLAGLTLVCNQNLCWYPVGTVTRNSPLWMHFTTGKEPTIQQLSGHP</sequence>
<feature type="compositionally biased region" description="Basic residues" evidence="6">
    <location>
        <begin position="10"/>
        <end position="22"/>
    </location>
</feature>
<evidence type="ECO:0000313" key="7">
    <source>
        <dbReference type="EMBL" id="ABA41612.1"/>
    </source>
</evidence>
<dbReference type="EMBL" id="DQ156501">
    <property type="protein sequence ID" value="ABA41612.1"/>
    <property type="molecule type" value="mRNA"/>
</dbReference>
<evidence type="ECO:0000256" key="1">
    <source>
        <dbReference type="ARBA" id="ARBA00004192"/>
    </source>
</evidence>
<evidence type="ECO:0000256" key="2">
    <source>
        <dbReference type="ARBA" id="ARBA00004328"/>
    </source>
</evidence>
<name>A7WZV1_JEMBR</name>
<proteinExistence type="evidence at transcript level"/>
<dbReference type="Pfam" id="PF07401">
    <property type="entry name" value="Lenti_VIF_2"/>
    <property type="match status" value="1"/>
</dbReference>
<dbReference type="GO" id="GO:0030430">
    <property type="term" value="C:host cell cytoplasm"/>
    <property type="evidence" value="ECO:0007669"/>
    <property type="project" value="UniProtKB-SubCell"/>
</dbReference>
<feature type="region of interest" description="Disordered" evidence="6">
    <location>
        <begin position="1"/>
        <end position="22"/>
    </location>
</feature>
<evidence type="ECO:0000256" key="3">
    <source>
        <dbReference type="ARBA" id="ARBA00021299"/>
    </source>
</evidence>